<keyword evidence="9 10" id="KW-0807">Transducer</keyword>
<evidence type="ECO:0000256" key="10">
    <source>
        <dbReference type="RuleBase" id="RU351113"/>
    </source>
</evidence>
<dbReference type="InParanoid" id="E2BSB9"/>
<evidence type="ECO:0000256" key="7">
    <source>
        <dbReference type="ARBA" id="ARBA00023136"/>
    </source>
</evidence>
<dbReference type="AlphaFoldDB" id="E2BSB9"/>
<keyword evidence="2" id="KW-1003">Cell membrane</keyword>
<dbReference type="FunCoup" id="E2BSB9">
    <property type="interactions" value="64"/>
</dbReference>
<name>E2BSB9_HARSA</name>
<dbReference type="EMBL" id="GL450168">
    <property type="protein sequence ID" value="EFN81413.1"/>
    <property type="molecule type" value="Genomic_DNA"/>
</dbReference>
<keyword evidence="4 10" id="KW-0812">Transmembrane</keyword>
<dbReference type="GO" id="GO:0007165">
    <property type="term" value="P:signal transduction"/>
    <property type="evidence" value="ECO:0007669"/>
    <property type="project" value="UniProtKB-KW"/>
</dbReference>
<feature type="transmembrane region" description="Helical" evidence="10">
    <location>
        <begin position="65"/>
        <end position="84"/>
    </location>
</feature>
<feature type="transmembrane region" description="Helical" evidence="10">
    <location>
        <begin position="256"/>
        <end position="284"/>
    </location>
</feature>
<dbReference type="InterPro" id="IPR004117">
    <property type="entry name" value="7tm6_olfct_rcpt"/>
</dbReference>
<dbReference type="GO" id="GO:0004984">
    <property type="term" value="F:olfactory receptor activity"/>
    <property type="evidence" value="ECO:0007669"/>
    <property type="project" value="InterPro"/>
</dbReference>
<evidence type="ECO:0000256" key="4">
    <source>
        <dbReference type="ARBA" id="ARBA00022692"/>
    </source>
</evidence>
<organism evidence="12">
    <name type="scientific">Harpegnathos saltator</name>
    <name type="common">Jerdon's jumping ant</name>
    <dbReference type="NCBI Taxonomy" id="610380"/>
    <lineage>
        <taxon>Eukaryota</taxon>
        <taxon>Metazoa</taxon>
        <taxon>Ecdysozoa</taxon>
        <taxon>Arthropoda</taxon>
        <taxon>Hexapoda</taxon>
        <taxon>Insecta</taxon>
        <taxon>Pterygota</taxon>
        <taxon>Neoptera</taxon>
        <taxon>Endopterygota</taxon>
        <taxon>Hymenoptera</taxon>
        <taxon>Apocrita</taxon>
        <taxon>Aculeata</taxon>
        <taxon>Formicoidea</taxon>
        <taxon>Formicidae</taxon>
        <taxon>Ponerinae</taxon>
        <taxon>Ponerini</taxon>
        <taxon>Harpegnathos</taxon>
    </lineage>
</organism>
<keyword evidence="5 10" id="KW-0552">Olfaction</keyword>
<dbReference type="GO" id="GO:0005886">
    <property type="term" value="C:plasma membrane"/>
    <property type="evidence" value="ECO:0007669"/>
    <property type="project" value="UniProtKB-SubCell"/>
</dbReference>
<comment type="subcellular location">
    <subcellularLocation>
        <location evidence="1 10">Cell membrane</location>
        <topology evidence="1 10">Multi-pass membrane protein</topology>
    </subcellularLocation>
</comment>
<evidence type="ECO:0000256" key="1">
    <source>
        <dbReference type="ARBA" id="ARBA00004651"/>
    </source>
</evidence>
<dbReference type="PANTHER" id="PTHR21137:SF35">
    <property type="entry name" value="ODORANT RECEPTOR 19A-RELATED"/>
    <property type="match status" value="1"/>
</dbReference>
<protein>
    <recommendedName>
        <fullName evidence="10">Odorant receptor</fullName>
    </recommendedName>
</protein>
<evidence type="ECO:0000313" key="12">
    <source>
        <dbReference type="Proteomes" id="UP000008237"/>
    </source>
</evidence>
<feature type="transmembrane region" description="Helical" evidence="10">
    <location>
        <begin position="125"/>
        <end position="144"/>
    </location>
</feature>
<proteinExistence type="inferred from homology"/>
<dbReference type="Proteomes" id="UP000008237">
    <property type="component" value="Unassembled WGS sequence"/>
</dbReference>
<dbReference type="OMA" id="RIINAMF"/>
<keyword evidence="7 10" id="KW-0472">Membrane</keyword>
<keyword evidence="3 10" id="KW-0716">Sensory transduction</keyword>
<dbReference type="PANTHER" id="PTHR21137">
    <property type="entry name" value="ODORANT RECEPTOR"/>
    <property type="match status" value="1"/>
</dbReference>
<keyword evidence="12" id="KW-1185">Reference proteome</keyword>
<reference evidence="11 12" key="1">
    <citation type="journal article" date="2010" name="Science">
        <title>Genomic comparison of the ants Camponotus floridanus and Harpegnathos saltator.</title>
        <authorList>
            <person name="Bonasio R."/>
            <person name="Zhang G."/>
            <person name="Ye C."/>
            <person name="Mutti N.S."/>
            <person name="Fang X."/>
            <person name="Qin N."/>
            <person name="Donahue G."/>
            <person name="Yang P."/>
            <person name="Li Q."/>
            <person name="Li C."/>
            <person name="Zhang P."/>
            <person name="Huang Z."/>
            <person name="Berger S.L."/>
            <person name="Reinberg D."/>
            <person name="Wang J."/>
            <person name="Liebig J."/>
        </authorList>
    </citation>
    <scope>NUCLEOTIDE SEQUENCE [LARGE SCALE GENOMIC DNA]</scope>
    <source>
        <strain evidence="11 12">R22 G/1</strain>
    </source>
</reference>
<dbReference type="Pfam" id="PF02949">
    <property type="entry name" value="7tm_6"/>
    <property type="match status" value="1"/>
</dbReference>
<evidence type="ECO:0000256" key="6">
    <source>
        <dbReference type="ARBA" id="ARBA00022989"/>
    </source>
</evidence>
<evidence type="ECO:0000313" key="11">
    <source>
        <dbReference type="EMBL" id="EFN81413.1"/>
    </source>
</evidence>
<comment type="caution">
    <text evidence="10">Lacks conserved residue(s) required for the propagation of feature annotation.</text>
</comment>
<evidence type="ECO:0000256" key="2">
    <source>
        <dbReference type="ARBA" id="ARBA00022475"/>
    </source>
</evidence>
<feature type="transmembrane region" description="Helical" evidence="10">
    <location>
        <begin position="296"/>
        <end position="316"/>
    </location>
</feature>
<accession>E2BSB9</accession>
<feature type="transmembrane region" description="Helical" evidence="10">
    <location>
        <begin position="181"/>
        <end position="201"/>
    </location>
</feature>
<comment type="similarity">
    <text evidence="10">Belongs to the insect chemoreceptor superfamily. Heteromeric odorant receptor channel (TC 1.A.69) family.</text>
</comment>
<sequence length="384" mass="43946">MARRSTINRTLQLMLTVCGVWPTTSGIAICRAYWVIALGIDEVCHYRYLLLHLHSNDLFDLMDCFSSFLTQVKFSTKLIIFWWNQRKFMRILMMMAEDWDDCANSEVDVCEPTCKAKLSSRITNMMFTLHMLTIVAYSAGILLADVDFTDRQAEWPLLLKVNLPVDISTKRTYRLLLSAQFVHLIMSGCGTGLLNSLLLALTLHVGGQMDVLCCWLTELAPEERRVERRESIVDRTSKIIRKHQRIIHFSRCIEDLYTYIALVQFTSNTVLICSLGFLIVTAIGSPDATEQIVRSLLFYTVTNLEAFIFCFAGEYLKNKSKAIGTAAYNSAWYELKPENSRPLIFVILRAQKQLTLTVGKIMDLSLESFTNVRLARNTQHNFGE</sequence>
<keyword evidence="8 10" id="KW-0675">Receptor</keyword>
<gene>
    <name evidence="11" type="ORF">EAI_08902</name>
</gene>
<evidence type="ECO:0000256" key="9">
    <source>
        <dbReference type="ARBA" id="ARBA00023224"/>
    </source>
</evidence>
<dbReference type="OrthoDB" id="6765072at2759"/>
<dbReference type="GO" id="GO:0005549">
    <property type="term" value="F:odorant binding"/>
    <property type="evidence" value="ECO:0007669"/>
    <property type="project" value="InterPro"/>
</dbReference>
<evidence type="ECO:0000256" key="3">
    <source>
        <dbReference type="ARBA" id="ARBA00022606"/>
    </source>
</evidence>
<evidence type="ECO:0000256" key="8">
    <source>
        <dbReference type="ARBA" id="ARBA00023170"/>
    </source>
</evidence>
<evidence type="ECO:0000256" key="5">
    <source>
        <dbReference type="ARBA" id="ARBA00022725"/>
    </source>
</evidence>
<keyword evidence="6 10" id="KW-1133">Transmembrane helix</keyword>